<dbReference type="InParanoid" id="D3BF06"/>
<name>D3BF06_HETP5</name>
<reference evidence="2 3" key="1">
    <citation type="journal article" date="2011" name="Genome Res.">
        <title>Phylogeny-wide analysis of social amoeba genomes highlights ancient origins for complex intercellular communication.</title>
        <authorList>
            <person name="Heidel A.J."/>
            <person name="Lawal H.M."/>
            <person name="Felder M."/>
            <person name="Schilde C."/>
            <person name="Helps N.R."/>
            <person name="Tunggal B."/>
            <person name="Rivero F."/>
            <person name="John U."/>
            <person name="Schleicher M."/>
            <person name="Eichinger L."/>
            <person name="Platzer M."/>
            <person name="Noegel A.A."/>
            <person name="Schaap P."/>
            <person name="Gloeckner G."/>
        </authorList>
    </citation>
    <scope>NUCLEOTIDE SEQUENCE [LARGE SCALE GENOMIC DNA]</scope>
    <source>
        <strain evidence="3">ATCC 26659 / Pp 5 / PN500</strain>
    </source>
</reference>
<dbReference type="GeneID" id="31362804"/>
<organism evidence="2 3">
    <name type="scientific">Heterostelium pallidum (strain ATCC 26659 / Pp 5 / PN500)</name>
    <name type="common">Cellular slime mold</name>
    <name type="synonym">Polysphondylium pallidum</name>
    <dbReference type="NCBI Taxonomy" id="670386"/>
    <lineage>
        <taxon>Eukaryota</taxon>
        <taxon>Amoebozoa</taxon>
        <taxon>Evosea</taxon>
        <taxon>Eumycetozoa</taxon>
        <taxon>Dictyostelia</taxon>
        <taxon>Acytosteliales</taxon>
        <taxon>Acytosteliaceae</taxon>
        <taxon>Heterostelium</taxon>
    </lineage>
</organism>
<evidence type="ECO:0000313" key="3">
    <source>
        <dbReference type="Proteomes" id="UP000001396"/>
    </source>
</evidence>
<dbReference type="GO" id="GO:0003676">
    <property type="term" value="F:nucleic acid binding"/>
    <property type="evidence" value="ECO:0007669"/>
    <property type="project" value="InterPro"/>
</dbReference>
<dbReference type="Gene3D" id="1.10.10.10">
    <property type="entry name" value="Winged helix-like DNA-binding domain superfamily/Winged helix DNA-binding domain"/>
    <property type="match status" value="1"/>
</dbReference>
<sequence>MSITEILRKRIVDSFNRGDSQAQIGRTFGVSRGTVVNRIKRFEQIESLKDRVRTGRPRIFSDRIRRAIVRFLLIRECMTVPQVQQFQDNCPVHTANNVVNFMRARRLKNLFIPAYSPDINIIEKLWGIVKKITYIFEYILLCTYS</sequence>
<gene>
    <name evidence="2" type="ORF">PPL_07323</name>
</gene>
<protein>
    <recommendedName>
        <fullName evidence="1">Tc1-like transposase DDE domain-containing protein</fullName>
    </recommendedName>
</protein>
<dbReference type="SUPFAM" id="SSF46689">
    <property type="entry name" value="Homeodomain-like"/>
    <property type="match status" value="1"/>
</dbReference>
<dbReference type="EMBL" id="ADBJ01000031">
    <property type="protein sequence ID" value="EFA80487.1"/>
    <property type="molecule type" value="Genomic_DNA"/>
</dbReference>
<accession>D3BF06</accession>
<dbReference type="Proteomes" id="UP000001396">
    <property type="component" value="Unassembled WGS sequence"/>
</dbReference>
<proteinExistence type="predicted"/>
<dbReference type="Gene3D" id="3.30.420.10">
    <property type="entry name" value="Ribonuclease H-like superfamily/Ribonuclease H"/>
    <property type="match status" value="1"/>
</dbReference>
<evidence type="ECO:0000313" key="2">
    <source>
        <dbReference type="EMBL" id="EFA80487.1"/>
    </source>
</evidence>
<keyword evidence="3" id="KW-1185">Reference proteome</keyword>
<dbReference type="AlphaFoldDB" id="D3BF06"/>
<feature type="domain" description="Tc1-like transposase DDE" evidence="1">
    <location>
        <begin position="58"/>
        <end position="131"/>
    </location>
</feature>
<dbReference type="RefSeq" id="XP_020432607.1">
    <property type="nucleotide sequence ID" value="XM_020578159.1"/>
</dbReference>
<dbReference type="InterPro" id="IPR038717">
    <property type="entry name" value="Tc1-like_DDE_dom"/>
</dbReference>
<evidence type="ECO:0000259" key="1">
    <source>
        <dbReference type="Pfam" id="PF13358"/>
    </source>
</evidence>
<dbReference type="InterPro" id="IPR009057">
    <property type="entry name" value="Homeodomain-like_sf"/>
</dbReference>
<dbReference type="Pfam" id="PF13384">
    <property type="entry name" value="HTH_23"/>
    <property type="match status" value="1"/>
</dbReference>
<dbReference type="InterPro" id="IPR036397">
    <property type="entry name" value="RNaseH_sf"/>
</dbReference>
<comment type="caution">
    <text evidence="2">The sequence shown here is derived from an EMBL/GenBank/DDBJ whole genome shotgun (WGS) entry which is preliminary data.</text>
</comment>
<dbReference type="InterPro" id="IPR036388">
    <property type="entry name" value="WH-like_DNA-bd_sf"/>
</dbReference>
<dbReference type="Pfam" id="PF13358">
    <property type="entry name" value="DDE_3"/>
    <property type="match status" value="1"/>
</dbReference>